<evidence type="ECO:0000256" key="2">
    <source>
        <dbReference type="SAM" id="MobiDB-lite"/>
    </source>
</evidence>
<dbReference type="AlphaFoldDB" id="A4S5A3"/>
<feature type="region of interest" description="Disordered" evidence="2">
    <location>
        <begin position="171"/>
        <end position="196"/>
    </location>
</feature>
<protein>
    <submittedName>
        <fullName evidence="3">Uncharacterized protein</fullName>
    </submittedName>
</protein>
<dbReference type="InterPro" id="IPR029063">
    <property type="entry name" value="SAM-dependent_MTases_sf"/>
</dbReference>
<feature type="compositionally biased region" description="Basic residues" evidence="2">
    <location>
        <begin position="173"/>
        <end position="186"/>
    </location>
</feature>
<dbReference type="RefSeq" id="XP_001420740.1">
    <property type="nucleotide sequence ID" value="XM_001420703.1"/>
</dbReference>
<name>A4S5A3_OSTLU</name>
<feature type="compositionally biased region" description="Basic and acidic residues" evidence="2">
    <location>
        <begin position="107"/>
        <end position="120"/>
    </location>
</feature>
<gene>
    <name evidence="3" type="ORF">OSTLU_26692</name>
</gene>
<dbReference type="eggNOG" id="ENOG502SH33">
    <property type="taxonomic scope" value="Eukaryota"/>
</dbReference>
<dbReference type="Gramene" id="ABO99033">
    <property type="protein sequence ID" value="ABO99033"/>
    <property type="gene ID" value="OSTLU_26692"/>
</dbReference>
<evidence type="ECO:0000313" key="3">
    <source>
        <dbReference type="EMBL" id="ABO99033.1"/>
    </source>
</evidence>
<dbReference type="OMA" id="YNQARTE"/>
<feature type="region of interest" description="Disordered" evidence="2">
    <location>
        <begin position="103"/>
        <end position="128"/>
    </location>
</feature>
<organism evidence="3 4">
    <name type="scientific">Ostreococcus lucimarinus (strain CCE9901)</name>
    <dbReference type="NCBI Taxonomy" id="436017"/>
    <lineage>
        <taxon>Eukaryota</taxon>
        <taxon>Viridiplantae</taxon>
        <taxon>Chlorophyta</taxon>
        <taxon>Mamiellophyceae</taxon>
        <taxon>Mamiellales</taxon>
        <taxon>Bathycoccaceae</taxon>
        <taxon>Ostreococcus</taxon>
    </lineage>
</organism>
<dbReference type="SUPFAM" id="SSF53335">
    <property type="entry name" value="S-adenosyl-L-methionine-dependent methyltransferases"/>
    <property type="match status" value="1"/>
</dbReference>
<proteinExistence type="predicted"/>
<keyword evidence="1" id="KW-0175">Coiled coil</keyword>
<sequence>MRVQWTHGYASAPSGFARCTHGFGEILAGMQPAACDLIMRECFEATETRSVLDPFAGGGTTLVCAQTLGWRAVGADVSPLACFVSANRNWRASEEEVEVMLESARTVTDRAGTREEKDGANDEDASDVPRSWRAVRDALREYLASDAFVGAPRVAEGLWFCMSVALQRTQKSQNKRRHKGKSKGKRGGGGDDASRVNAETFLKTVEEYANRLEQFREECAKHAGAPAPPASIHNVDVRKFKLSAEDKVDAVLTSCPYPAVYDYLSFARKVRAGSGAVVPSSASFSARSGPTSSYVNTVVPGDRNWPAGWTEGEIGSRRALRSDPYAFKDVWQREQEEWLAVVADSLTPRGRAAIMVGDGANIDTRASIVAAAAKFALREVAGCTMKLTTTTEEGRVYNQARTEHLILFDRA</sequence>
<evidence type="ECO:0000256" key="1">
    <source>
        <dbReference type="SAM" id="Coils"/>
    </source>
</evidence>
<dbReference type="OrthoDB" id="418661at2759"/>
<dbReference type="GeneID" id="5004809"/>
<evidence type="ECO:0000313" key="4">
    <source>
        <dbReference type="Proteomes" id="UP000001568"/>
    </source>
</evidence>
<feature type="coiled-coil region" evidence="1">
    <location>
        <begin position="198"/>
        <end position="225"/>
    </location>
</feature>
<dbReference type="EMBL" id="CP000592">
    <property type="protein sequence ID" value="ABO99033.1"/>
    <property type="molecule type" value="Genomic_DNA"/>
</dbReference>
<dbReference type="KEGG" id="olu:OSTLU_26692"/>
<dbReference type="Gene3D" id="3.40.50.150">
    <property type="entry name" value="Vaccinia Virus protein VP39"/>
    <property type="match status" value="1"/>
</dbReference>
<reference evidence="3 4" key="1">
    <citation type="journal article" date="2007" name="Proc. Natl. Acad. Sci. U.S.A.">
        <title>The tiny eukaryote Ostreococcus provides genomic insights into the paradox of plankton speciation.</title>
        <authorList>
            <person name="Palenik B."/>
            <person name="Grimwood J."/>
            <person name="Aerts A."/>
            <person name="Rouze P."/>
            <person name="Salamov A."/>
            <person name="Putnam N."/>
            <person name="Dupont C."/>
            <person name="Jorgensen R."/>
            <person name="Derelle E."/>
            <person name="Rombauts S."/>
            <person name="Zhou K."/>
            <person name="Otillar R."/>
            <person name="Merchant S.S."/>
            <person name="Podell S."/>
            <person name="Gaasterland T."/>
            <person name="Napoli C."/>
            <person name="Gendler K."/>
            <person name="Manuell A."/>
            <person name="Tai V."/>
            <person name="Vallon O."/>
            <person name="Piganeau G."/>
            <person name="Jancek S."/>
            <person name="Heijde M."/>
            <person name="Jabbari K."/>
            <person name="Bowler C."/>
            <person name="Lohr M."/>
            <person name="Robbens S."/>
            <person name="Werner G."/>
            <person name="Dubchak I."/>
            <person name="Pazour G.J."/>
            <person name="Ren Q."/>
            <person name="Paulsen I."/>
            <person name="Delwiche C."/>
            <person name="Schmutz J."/>
            <person name="Rokhsar D."/>
            <person name="Van de Peer Y."/>
            <person name="Moreau H."/>
            <person name="Grigoriev I.V."/>
        </authorList>
    </citation>
    <scope>NUCLEOTIDE SEQUENCE [LARGE SCALE GENOMIC DNA]</scope>
    <source>
        <strain evidence="3 4">CCE9901</strain>
    </source>
</reference>
<keyword evidence="4" id="KW-1185">Reference proteome</keyword>
<dbReference type="Proteomes" id="UP000001568">
    <property type="component" value="Chromosome 12"/>
</dbReference>
<accession>A4S5A3</accession>
<dbReference type="HOGENOM" id="CLU_027633_1_1_1"/>